<keyword evidence="6 7" id="KW-0413">Isomerase</keyword>
<dbReference type="CDD" id="cd07010">
    <property type="entry name" value="cupin_PMI_type_I_N_bac"/>
    <property type="match status" value="1"/>
</dbReference>
<dbReference type="GO" id="GO:0008270">
    <property type="term" value="F:zinc ion binding"/>
    <property type="evidence" value="ECO:0007669"/>
    <property type="project" value="UniProtKB-UniRule"/>
</dbReference>
<dbReference type="AlphaFoldDB" id="A0A6A8LD83"/>
<evidence type="ECO:0000256" key="1">
    <source>
        <dbReference type="ARBA" id="ARBA00000757"/>
    </source>
</evidence>
<dbReference type="PIRSF" id="PIRSF036894">
    <property type="entry name" value="PMI_Firm_short"/>
    <property type="match status" value="1"/>
</dbReference>
<dbReference type="GO" id="GO:0005975">
    <property type="term" value="P:carbohydrate metabolic process"/>
    <property type="evidence" value="ECO:0007669"/>
    <property type="project" value="UniProtKB-UniRule"/>
</dbReference>
<feature type="domain" description="Mannose-6-phosphate isomerase cupin" evidence="11">
    <location>
        <begin position="239"/>
        <end position="311"/>
    </location>
</feature>
<comment type="catalytic activity">
    <reaction evidence="1 7">
        <text>D-mannose 6-phosphate = D-fructose 6-phosphate</text>
        <dbReference type="Rhea" id="RHEA:12356"/>
        <dbReference type="ChEBI" id="CHEBI:58735"/>
        <dbReference type="ChEBI" id="CHEBI:61527"/>
        <dbReference type="EC" id="5.3.1.8"/>
    </reaction>
</comment>
<dbReference type="InterPro" id="IPR046457">
    <property type="entry name" value="PMI_typeI_cat"/>
</dbReference>
<dbReference type="RefSeq" id="WP_060387241.1">
    <property type="nucleotide sequence ID" value="NZ_CAJGVF010000001.1"/>
</dbReference>
<accession>A0A6A8LD83</accession>
<dbReference type="EC" id="5.3.1.8" evidence="3 7"/>
<evidence type="ECO:0000256" key="6">
    <source>
        <dbReference type="ARBA" id="ARBA00023235"/>
    </source>
</evidence>
<evidence type="ECO:0000259" key="11">
    <source>
        <dbReference type="Pfam" id="PF21621"/>
    </source>
</evidence>
<name>A0A6A8LD83_BACVE</name>
<dbReference type="NCBIfam" id="TIGR00218">
    <property type="entry name" value="manA"/>
    <property type="match status" value="1"/>
</dbReference>
<sequence length="314" mass="35422">MMKLLFLEPVFKERLWGGTKLRDTFGYEIPSERTGECWAISAHPHGTSIVRNGPFSGTSLHRLWNEHPDLFGHPKEEAFPLLTKILDANMDLSVQVHPDDAYAHRHENGELGKTECWYVLDCKKDAELILGHRAQTKEDFVRLIERNEWDHLLRRIPIKPGDFFYVPSGTLHALCEGTLVLEIQQSSDATYRLYDYDRTDGNGNKRELHLQKAIDVTDIPHTDENVKSTKHRIGDALITILAETPFFSVYQWDVSGKASLPAPGRYLLASVIKGRGELDGCPVHKGDHFIVPADSGDFVIEGDCEVIVSHPSSS</sequence>
<comment type="cofactor">
    <cofactor evidence="8">
        <name>Zn(2+)</name>
        <dbReference type="ChEBI" id="CHEBI:29105"/>
    </cofactor>
    <text evidence="8">Binds 1 zinc ion per subunit.</text>
</comment>
<feature type="domain" description="Phosphomannose isomerase type I catalytic" evidence="10">
    <location>
        <begin position="6"/>
        <end position="116"/>
    </location>
</feature>
<keyword evidence="5 7" id="KW-0862">Zinc</keyword>
<evidence type="ECO:0000256" key="3">
    <source>
        <dbReference type="ARBA" id="ARBA00011956"/>
    </source>
</evidence>
<feature type="binding site" evidence="8">
    <location>
        <position position="115"/>
    </location>
    <ligand>
        <name>Zn(2+)</name>
        <dbReference type="ChEBI" id="CHEBI:29105"/>
    </ligand>
</feature>
<dbReference type="Pfam" id="PF21621">
    <property type="entry name" value="MPI_cupin_dom"/>
    <property type="match status" value="1"/>
</dbReference>
<keyword evidence="4 7" id="KW-0479">Metal-binding</keyword>
<dbReference type="InterPro" id="IPR014710">
    <property type="entry name" value="RmlC-like_jellyroll"/>
</dbReference>
<proteinExistence type="inferred from homology"/>
<dbReference type="Gene3D" id="2.60.120.10">
    <property type="entry name" value="Jelly Rolls"/>
    <property type="match status" value="2"/>
</dbReference>
<evidence type="ECO:0000256" key="2">
    <source>
        <dbReference type="ARBA" id="ARBA00010772"/>
    </source>
</evidence>
<evidence type="ECO:0000313" key="12">
    <source>
        <dbReference type="EMBL" id="MSE00557.1"/>
    </source>
</evidence>
<feature type="active site" evidence="9">
    <location>
        <position position="192"/>
    </location>
</feature>
<comment type="caution">
    <text evidence="12">The sequence shown here is derived from an EMBL/GenBank/DDBJ whole genome shotgun (WGS) entry which is preliminary data.</text>
</comment>
<dbReference type="Pfam" id="PF20511">
    <property type="entry name" value="PMI_typeI_cat"/>
    <property type="match status" value="1"/>
</dbReference>
<dbReference type="InterPro" id="IPR001250">
    <property type="entry name" value="Man6P_Isoase-1"/>
</dbReference>
<evidence type="ECO:0000256" key="8">
    <source>
        <dbReference type="PIRSR" id="PIRSR036894-1"/>
    </source>
</evidence>
<dbReference type="EMBL" id="WKKV01000001">
    <property type="protein sequence ID" value="MSE00557.1"/>
    <property type="molecule type" value="Genomic_DNA"/>
</dbReference>
<dbReference type="GO" id="GO:0004476">
    <property type="term" value="F:mannose-6-phosphate isomerase activity"/>
    <property type="evidence" value="ECO:0007669"/>
    <property type="project" value="UniProtKB-UniRule"/>
</dbReference>
<gene>
    <name evidence="12" type="primary">manA</name>
    <name evidence="12" type="ORF">GKC39_00585</name>
</gene>
<evidence type="ECO:0000256" key="4">
    <source>
        <dbReference type="ARBA" id="ARBA00022723"/>
    </source>
</evidence>
<feature type="binding site" evidence="8">
    <location>
        <position position="97"/>
    </location>
    <ligand>
        <name>Zn(2+)</name>
        <dbReference type="ChEBI" id="CHEBI:29105"/>
    </ligand>
</feature>
<dbReference type="SUPFAM" id="SSF51182">
    <property type="entry name" value="RmlC-like cupins"/>
    <property type="match status" value="1"/>
</dbReference>
<evidence type="ECO:0000256" key="7">
    <source>
        <dbReference type="PIRNR" id="PIRNR036894"/>
    </source>
</evidence>
<evidence type="ECO:0000256" key="5">
    <source>
        <dbReference type="ARBA" id="ARBA00022833"/>
    </source>
</evidence>
<reference evidence="12" key="1">
    <citation type="submission" date="2019-11" db="EMBL/GenBank/DDBJ databases">
        <title>Draft Genome Sequence of Plant Growth-Promoting Rhizosphere-Associated Bacteria.</title>
        <authorList>
            <person name="Vasilyev I.Y."/>
            <person name="Radchenko V."/>
            <person name="Ilnitskaya E.V."/>
        </authorList>
    </citation>
    <scope>NUCLEOTIDE SEQUENCE</scope>
    <source>
        <strain evidence="12">VRA_517_n</strain>
    </source>
</reference>
<feature type="binding site" evidence="8">
    <location>
        <position position="172"/>
    </location>
    <ligand>
        <name>Zn(2+)</name>
        <dbReference type="ChEBI" id="CHEBI:29105"/>
    </ligand>
</feature>
<dbReference type="InterPro" id="IPR014628">
    <property type="entry name" value="Man6P_isomerase_Firm_short"/>
</dbReference>
<dbReference type="InterPro" id="IPR049071">
    <property type="entry name" value="MPI_cupin_dom"/>
</dbReference>
<dbReference type="PANTHER" id="PTHR42742">
    <property type="entry name" value="TRANSCRIPTIONAL REPRESSOR MPRA"/>
    <property type="match status" value="1"/>
</dbReference>
<dbReference type="PANTHER" id="PTHR42742:SF3">
    <property type="entry name" value="FRUCTOKINASE"/>
    <property type="match status" value="1"/>
</dbReference>
<comment type="similarity">
    <text evidence="2 7">Belongs to the mannose-6-phosphate isomerase type 1 family.</text>
</comment>
<dbReference type="InterPro" id="IPR011051">
    <property type="entry name" value="RmlC_Cupin_sf"/>
</dbReference>
<evidence type="ECO:0000259" key="10">
    <source>
        <dbReference type="Pfam" id="PF20511"/>
    </source>
</evidence>
<evidence type="ECO:0000256" key="9">
    <source>
        <dbReference type="PIRSR" id="PIRSR036894-2"/>
    </source>
</evidence>
<dbReference type="InterPro" id="IPR051804">
    <property type="entry name" value="Carb_Metab_Reg_Kinase/Isom"/>
</dbReference>
<protein>
    <recommendedName>
        <fullName evidence="3 7">Mannose-6-phosphate isomerase</fullName>
        <ecNumber evidence="3 7">5.3.1.8</ecNumber>
    </recommendedName>
</protein>
<organism evidence="12">
    <name type="scientific">Bacillus velezensis</name>
    <dbReference type="NCBI Taxonomy" id="492670"/>
    <lineage>
        <taxon>Bacteria</taxon>
        <taxon>Bacillati</taxon>
        <taxon>Bacillota</taxon>
        <taxon>Bacilli</taxon>
        <taxon>Bacillales</taxon>
        <taxon>Bacillaceae</taxon>
        <taxon>Bacillus</taxon>
        <taxon>Bacillus amyloliquefaciens group</taxon>
    </lineage>
</organism>